<dbReference type="Pfam" id="PF01822">
    <property type="entry name" value="WSC"/>
    <property type="match status" value="1"/>
</dbReference>
<sequence length="673" mass="69326">MDQQPAQPTVLPELSSALFGSESTLSPPLNLSVGSPGTRLDDATETEASQSPSEVLLTLLKDALAKAINISASVTETSTQAQTLFRFTGSLAPATPFAATSSSQSFPLSQPNTLVSYGSGPRLAKRSGQPDLGAEIFPILSPVSGVVAHFAVVDVNATAKLVSSVLSALSIGTSTVDKVLLEVASQTSTKLEQVLPLVIPAVSSLLDQHIDDSPLRDDINATAVCQDVVQNGIAIINQIARTTTYPMDARLQAVTDSIDVIVRSASRANDLICIIKAAVEGVTEESVVPCADTSRGVPAGNVVTLNAMSTAPGAATSDPLSWIALAVGSPLVDYSISIPLPTESTALPTSSLPPYGPGQPQTTAAQDTASCEESTILGMSTASPSSSGCPPVLPCPTCPSCNDCPCRQCSPSPSCSTATPSDPKQIGPCPERGFHCSDCLNGWFCPPQETPAQPVPCGLGWPCYHCKSRWFCAQDIPASPTLPLPAGTASSAGAVTTPSSLLTPASDTAPPASNSLQSWQYVGCFHDAINRTLAGSKPLDYLRGDMSNSTCIDHCKSRGYTFAGTECGKECWCGSSIRDDAVRLPDSSCGSPCQGAGGQFCGGDWAISVFTCSDASGPASGNTPAEKSCSTPPATSEPAPSTSESTPAAYEPPETLITQNSAETSAETYRPLL</sequence>
<accession>A0A179GQT0</accession>
<reference evidence="4 5" key="1">
    <citation type="submission" date="2016-02" db="EMBL/GenBank/DDBJ databases">
        <title>Biosynthesis of antibiotic leucinostatins and their inhibition on Phytophthora in bio-control Purpureocillium lilacinum.</title>
        <authorList>
            <person name="Wang G."/>
            <person name="Liu Z."/>
            <person name="Lin R."/>
            <person name="Li E."/>
            <person name="Mao Z."/>
            <person name="Ling J."/>
            <person name="Yin W."/>
            <person name="Xie B."/>
        </authorList>
    </citation>
    <scope>NUCLEOTIDE SEQUENCE [LARGE SCALE GENOMIC DNA]</scope>
    <source>
        <strain evidence="4">PLFJ-1</strain>
    </source>
</reference>
<dbReference type="STRING" id="33203.A0A179GQT0"/>
<dbReference type="OMA" id="QCAPKIC"/>
<feature type="region of interest" description="Disordered" evidence="2">
    <location>
        <begin position="488"/>
        <end position="509"/>
    </location>
</feature>
<dbReference type="InterPro" id="IPR051589">
    <property type="entry name" value="Sialate-O-sulfotransferase"/>
</dbReference>
<name>A0A179GQT0_PURLI</name>
<evidence type="ECO:0000313" key="4">
    <source>
        <dbReference type="EMBL" id="OAQ79499.1"/>
    </source>
</evidence>
<feature type="compositionally biased region" description="Polar residues" evidence="2">
    <location>
        <begin position="21"/>
        <end position="35"/>
    </location>
</feature>
<organism evidence="4 5">
    <name type="scientific">Purpureocillium lilacinum</name>
    <name type="common">Paecilomyces lilacinus</name>
    <dbReference type="NCBI Taxonomy" id="33203"/>
    <lineage>
        <taxon>Eukaryota</taxon>
        <taxon>Fungi</taxon>
        <taxon>Dikarya</taxon>
        <taxon>Ascomycota</taxon>
        <taxon>Pezizomycotina</taxon>
        <taxon>Sordariomycetes</taxon>
        <taxon>Hypocreomycetidae</taxon>
        <taxon>Hypocreales</taxon>
        <taxon>Ophiocordycipitaceae</taxon>
        <taxon>Purpureocillium</taxon>
    </lineage>
</organism>
<evidence type="ECO:0000256" key="2">
    <source>
        <dbReference type="SAM" id="MobiDB-lite"/>
    </source>
</evidence>
<feature type="region of interest" description="Disordered" evidence="2">
    <location>
        <begin position="1"/>
        <end position="51"/>
    </location>
</feature>
<gene>
    <name evidence="4" type="ORF">VFPFJ_09985</name>
</gene>
<feature type="compositionally biased region" description="Low complexity" evidence="2">
    <location>
        <begin position="630"/>
        <end position="649"/>
    </location>
</feature>
<evidence type="ECO:0000256" key="1">
    <source>
        <dbReference type="ARBA" id="ARBA00022737"/>
    </source>
</evidence>
<feature type="compositionally biased region" description="Low complexity" evidence="2">
    <location>
        <begin position="488"/>
        <end position="500"/>
    </location>
</feature>
<protein>
    <submittedName>
        <fullName evidence="4">WSC domain-containing protein</fullName>
    </submittedName>
</protein>
<comment type="caution">
    <text evidence="4">The sequence shown here is derived from an EMBL/GenBank/DDBJ whole genome shotgun (WGS) entry which is preliminary data.</text>
</comment>
<feature type="compositionally biased region" description="Polar residues" evidence="2">
    <location>
        <begin position="656"/>
        <end position="667"/>
    </location>
</feature>
<dbReference type="PROSITE" id="PS51212">
    <property type="entry name" value="WSC"/>
    <property type="match status" value="1"/>
</dbReference>
<dbReference type="EMBL" id="LSBI01000010">
    <property type="protein sequence ID" value="OAQ79499.1"/>
    <property type="molecule type" value="Genomic_DNA"/>
</dbReference>
<keyword evidence="1" id="KW-0677">Repeat</keyword>
<dbReference type="InterPro" id="IPR002889">
    <property type="entry name" value="WSC_carb-bd"/>
</dbReference>
<dbReference type="SMART" id="SM00321">
    <property type="entry name" value="WSC"/>
    <property type="match status" value="1"/>
</dbReference>
<evidence type="ECO:0000313" key="5">
    <source>
        <dbReference type="Proteomes" id="UP000078340"/>
    </source>
</evidence>
<evidence type="ECO:0000259" key="3">
    <source>
        <dbReference type="PROSITE" id="PS51212"/>
    </source>
</evidence>
<feature type="domain" description="WSC" evidence="3">
    <location>
        <begin position="518"/>
        <end position="613"/>
    </location>
</feature>
<dbReference type="Proteomes" id="UP000078340">
    <property type="component" value="Unassembled WGS sequence"/>
</dbReference>
<dbReference type="PANTHER" id="PTHR45964:SF5">
    <property type="entry name" value="WSCD FAMILY MEMBER CG9164"/>
    <property type="match status" value="1"/>
</dbReference>
<dbReference type="PANTHER" id="PTHR45964">
    <property type="entry name" value="WSCD FAMILY MEMBER CG9164"/>
    <property type="match status" value="1"/>
</dbReference>
<feature type="region of interest" description="Disordered" evidence="2">
    <location>
        <begin position="622"/>
        <end position="673"/>
    </location>
</feature>
<proteinExistence type="predicted"/>
<dbReference type="AlphaFoldDB" id="A0A179GQT0"/>